<keyword evidence="6" id="KW-1185">Reference proteome</keyword>
<reference evidence="5 6" key="1">
    <citation type="submission" date="2021-04" db="EMBL/GenBank/DDBJ databases">
        <authorList>
            <person name="Bliznina A."/>
        </authorList>
    </citation>
    <scope>NUCLEOTIDE SEQUENCE [LARGE SCALE GENOMIC DNA]</scope>
</reference>
<dbReference type="Gene3D" id="3.40.50.720">
    <property type="entry name" value="NAD(P)-binding Rossmann-like Domain"/>
    <property type="match status" value="1"/>
</dbReference>
<dbReference type="InterPro" id="IPR036291">
    <property type="entry name" value="NAD(P)-bd_dom_sf"/>
</dbReference>
<dbReference type="SUPFAM" id="SSF51735">
    <property type="entry name" value="NAD(P)-binding Rossmann-fold domains"/>
    <property type="match status" value="1"/>
</dbReference>
<evidence type="ECO:0000256" key="2">
    <source>
        <dbReference type="ARBA" id="ARBA00023002"/>
    </source>
</evidence>
<keyword evidence="4" id="KW-1133">Transmembrane helix</keyword>
<name>A0ABN7SSL4_OIKDI</name>
<dbReference type="InterPro" id="IPR020904">
    <property type="entry name" value="Sc_DH/Rdtase_CS"/>
</dbReference>
<dbReference type="Proteomes" id="UP001158576">
    <property type="component" value="Chromosome 1"/>
</dbReference>
<dbReference type="Pfam" id="PF00106">
    <property type="entry name" value="adh_short"/>
    <property type="match status" value="1"/>
</dbReference>
<evidence type="ECO:0000256" key="4">
    <source>
        <dbReference type="SAM" id="Phobius"/>
    </source>
</evidence>
<keyword evidence="4" id="KW-0472">Membrane</keyword>
<dbReference type="PROSITE" id="PS00061">
    <property type="entry name" value="ADH_SHORT"/>
    <property type="match status" value="1"/>
</dbReference>
<dbReference type="PRINTS" id="PR00080">
    <property type="entry name" value="SDRFAMILY"/>
</dbReference>
<dbReference type="PANTHER" id="PTHR24322">
    <property type="entry name" value="PKSB"/>
    <property type="match status" value="1"/>
</dbReference>
<feature type="transmembrane region" description="Helical" evidence="4">
    <location>
        <begin position="6"/>
        <end position="26"/>
    </location>
</feature>
<dbReference type="PRINTS" id="PR00081">
    <property type="entry name" value="GDHRDH"/>
</dbReference>
<evidence type="ECO:0000256" key="3">
    <source>
        <dbReference type="RuleBase" id="RU000363"/>
    </source>
</evidence>
<proteinExistence type="inferred from homology"/>
<evidence type="ECO:0000313" key="5">
    <source>
        <dbReference type="EMBL" id="CAG5104556.1"/>
    </source>
</evidence>
<sequence>MGFTEDFLPVFVSLFQILQAIILWPFPKSKKDLNGEIVCITGAGSGIGALMAKKLADMGCVIVAWDVNVKGNEATVEEIRKNGGEAYGFKCDVTNRAEVYEVAKKSAKLAGDITMLINNAGIVGGKTFMESDDAVIQKTFEVNAISHFWTTKAFLPKMVENNHGHVISIASSAGYFAVPKLADYCASKAAAAHFADSLSMELYKANSAVKVSWVCPYAISTGMFEGFFAKRPWLVDILTPESVVDSVIHGIQTNADRIFLPKILDILAVLQEMLPRNAGLTFLSWGGVLDAMNDFVGRSKQK</sequence>
<dbReference type="InterPro" id="IPR002347">
    <property type="entry name" value="SDR_fam"/>
</dbReference>
<keyword evidence="4" id="KW-0812">Transmembrane</keyword>
<keyword evidence="2" id="KW-0560">Oxidoreductase</keyword>
<dbReference type="CDD" id="cd05339">
    <property type="entry name" value="17beta-HSDXI-like_SDR_c"/>
    <property type="match status" value="1"/>
</dbReference>
<gene>
    <name evidence="5" type="ORF">OKIOD_LOCUS10097</name>
</gene>
<protein>
    <submittedName>
        <fullName evidence="5">Oidioi.mRNA.OKI2018_I69.chr1.g1332.t1.cds</fullName>
    </submittedName>
</protein>
<accession>A0ABN7SSL4</accession>
<dbReference type="EMBL" id="OU015566">
    <property type="protein sequence ID" value="CAG5104556.1"/>
    <property type="molecule type" value="Genomic_DNA"/>
</dbReference>
<comment type="similarity">
    <text evidence="1 3">Belongs to the short-chain dehydrogenases/reductases (SDR) family.</text>
</comment>
<dbReference type="PANTHER" id="PTHR24322:SF736">
    <property type="entry name" value="RETINOL DEHYDROGENASE 10"/>
    <property type="match status" value="1"/>
</dbReference>
<evidence type="ECO:0000256" key="1">
    <source>
        <dbReference type="ARBA" id="ARBA00006484"/>
    </source>
</evidence>
<evidence type="ECO:0000313" key="6">
    <source>
        <dbReference type="Proteomes" id="UP001158576"/>
    </source>
</evidence>
<organism evidence="5 6">
    <name type="scientific">Oikopleura dioica</name>
    <name type="common">Tunicate</name>
    <dbReference type="NCBI Taxonomy" id="34765"/>
    <lineage>
        <taxon>Eukaryota</taxon>
        <taxon>Metazoa</taxon>
        <taxon>Chordata</taxon>
        <taxon>Tunicata</taxon>
        <taxon>Appendicularia</taxon>
        <taxon>Copelata</taxon>
        <taxon>Oikopleuridae</taxon>
        <taxon>Oikopleura</taxon>
    </lineage>
</organism>